<dbReference type="PANTHER" id="PTHR23416">
    <property type="entry name" value="SIALIC ACID SYNTHASE-RELATED"/>
    <property type="match status" value="1"/>
</dbReference>
<comment type="caution">
    <text evidence="3">The sequence shown here is derived from an EMBL/GenBank/DDBJ whole genome shotgun (WGS) entry which is preliminary data.</text>
</comment>
<dbReference type="InterPro" id="IPR011004">
    <property type="entry name" value="Trimer_LpxA-like_sf"/>
</dbReference>
<dbReference type="OrthoDB" id="9814490at2"/>
<keyword evidence="4" id="KW-1185">Reference proteome</keyword>
<comment type="similarity">
    <text evidence="1">Belongs to the transferase hexapeptide repeat family.</text>
</comment>
<dbReference type="eggNOG" id="COG0110">
    <property type="taxonomic scope" value="Bacteria"/>
</dbReference>
<organism evidence="3 4">
    <name type="scientific">Sphingobacterium deserti</name>
    <dbReference type="NCBI Taxonomy" id="1229276"/>
    <lineage>
        <taxon>Bacteria</taxon>
        <taxon>Pseudomonadati</taxon>
        <taxon>Bacteroidota</taxon>
        <taxon>Sphingobacteriia</taxon>
        <taxon>Sphingobacteriales</taxon>
        <taxon>Sphingobacteriaceae</taxon>
        <taxon>Sphingobacterium</taxon>
    </lineage>
</organism>
<reference evidence="3 4" key="2">
    <citation type="journal article" date="2015" name="PLoS ONE">
        <title>Whole-Genome Optical Mapping and Finished Genome Sequence of Sphingobacterium deserti sp. nov., a New Species Isolated from the Western Desert of China.</title>
        <authorList>
            <person name="Teng C."/>
            <person name="Zhou Z."/>
            <person name="Molnar I."/>
            <person name="Li X."/>
            <person name="Tang R."/>
            <person name="Chen M."/>
            <person name="Wang L."/>
            <person name="Su S."/>
            <person name="Zhang W."/>
            <person name="Lin M."/>
        </authorList>
    </citation>
    <scope>NUCLEOTIDE SEQUENCE [LARGE SCALE GENOMIC DNA]</scope>
    <source>
        <strain evidence="4">ACCC05744</strain>
    </source>
</reference>
<evidence type="ECO:0000256" key="2">
    <source>
        <dbReference type="ARBA" id="ARBA00022679"/>
    </source>
</evidence>
<gene>
    <name evidence="3" type="ORF">DI53_1930</name>
</gene>
<dbReference type="SUPFAM" id="SSF51161">
    <property type="entry name" value="Trimeric LpxA-like enzymes"/>
    <property type="match status" value="1"/>
</dbReference>
<dbReference type="PATRIC" id="fig|1229276.3.peg.1985"/>
<dbReference type="EMBL" id="JJMU01000028">
    <property type="protein sequence ID" value="KGE14316.1"/>
    <property type="molecule type" value="Genomic_DNA"/>
</dbReference>
<dbReference type="CDD" id="cd05825">
    <property type="entry name" value="LbH_wcaF_like"/>
    <property type="match status" value="1"/>
</dbReference>
<evidence type="ECO:0000313" key="4">
    <source>
        <dbReference type="Proteomes" id="UP000031802"/>
    </source>
</evidence>
<dbReference type="RefSeq" id="WP_037498134.1">
    <property type="nucleotide sequence ID" value="NZ_JJMU01000028.1"/>
</dbReference>
<dbReference type="GO" id="GO:0005829">
    <property type="term" value="C:cytosol"/>
    <property type="evidence" value="ECO:0007669"/>
    <property type="project" value="TreeGrafter"/>
</dbReference>
<name>A0A0B8T142_9SPHI</name>
<dbReference type="Proteomes" id="UP000031802">
    <property type="component" value="Unassembled WGS sequence"/>
</dbReference>
<dbReference type="PANTHER" id="PTHR23416:SF23">
    <property type="entry name" value="ACETYLTRANSFERASE C18B11.09C-RELATED"/>
    <property type="match status" value="1"/>
</dbReference>
<dbReference type="GO" id="GO:0008374">
    <property type="term" value="F:O-acyltransferase activity"/>
    <property type="evidence" value="ECO:0007669"/>
    <property type="project" value="TreeGrafter"/>
</dbReference>
<sequence>MSELDIKANRKDLKYSKWVYVKRILWSFAKPFFRYSPRIAFGYRNFILRLFGAKIGKQVHIYASASITFPWNLTVGDWSAIGEHAFIYNLGPVTLGEKVTISHMAHVCAGTHDYTDPALPLIRPAIIIEDQVWVCAAAFIGPGVTVAEGCIVGASAVLTKNTEKWGIYAGNPAKFIKLRVLKHGS</sequence>
<dbReference type="Gene3D" id="2.160.10.10">
    <property type="entry name" value="Hexapeptide repeat proteins"/>
    <property type="match status" value="1"/>
</dbReference>
<evidence type="ECO:0000313" key="3">
    <source>
        <dbReference type="EMBL" id="KGE14316.1"/>
    </source>
</evidence>
<accession>A0A0B8T142</accession>
<evidence type="ECO:0000256" key="1">
    <source>
        <dbReference type="ARBA" id="ARBA00007274"/>
    </source>
</evidence>
<proteinExistence type="inferred from homology"/>
<keyword evidence="2 3" id="KW-0808">Transferase</keyword>
<reference evidence="4" key="1">
    <citation type="submission" date="2014-04" db="EMBL/GenBank/DDBJ databases">
        <title>Whole-Genome optical mapping and complete genome sequence of Sphingobacterium deserti sp. nov., a new spaces isolated from desert in the west of China.</title>
        <authorList>
            <person name="Teng C."/>
            <person name="Zhou Z."/>
            <person name="Li X."/>
            <person name="Chen M."/>
            <person name="Lin M."/>
            <person name="Wang L."/>
            <person name="Su S."/>
            <person name="Zhang C."/>
            <person name="Zhang W."/>
        </authorList>
    </citation>
    <scope>NUCLEOTIDE SEQUENCE [LARGE SCALE GENOMIC DNA]</scope>
    <source>
        <strain evidence="4">ACCC05744</strain>
    </source>
</reference>
<dbReference type="AlphaFoldDB" id="A0A0B8T142"/>
<dbReference type="InterPro" id="IPR051159">
    <property type="entry name" value="Hexapeptide_acetyltransf"/>
</dbReference>
<protein>
    <submittedName>
        <fullName evidence="3">Acetyltransferase</fullName>
    </submittedName>
</protein>
<dbReference type="STRING" id="1229276.DI53_1930"/>